<dbReference type="InterPro" id="IPR006671">
    <property type="entry name" value="Cyclin_N"/>
</dbReference>
<dbReference type="SMART" id="SM01332">
    <property type="entry name" value="Cyclin_C"/>
    <property type="match status" value="1"/>
</dbReference>
<name>A0A177TBM6_9BASI</name>
<dbReference type="AlphaFoldDB" id="A0A177TBM6"/>
<reference evidence="5" key="1">
    <citation type="submission" date="2016-04" db="EMBL/GenBank/DDBJ databases">
        <authorList>
            <person name="Nguyen H.D."/>
            <person name="Samba Siva P."/>
            <person name="Cullis J."/>
            <person name="Levesque C.A."/>
            <person name="Hambleton S."/>
        </authorList>
    </citation>
    <scope>NUCLEOTIDE SEQUENCE</scope>
    <source>
        <strain evidence="5">DAOMC 236416</strain>
    </source>
</reference>
<dbReference type="Pfam" id="PF00134">
    <property type="entry name" value="Cyclin_N"/>
    <property type="match status" value="1"/>
</dbReference>
<dbReference type="InterPro" id="IPR039361">
    <property type="entry name" value="Cyclin"/>
</dbReference>
<dbReference type="InterPro" id="IPR004367">
    <property type="entry name" value="Cyclin_C-dom"/>
</dbReference>
<evidence type="ECO:0008006" key="7">
    <source>
        <dbReference type="Google" id="ProtNLM"/>
    </source>
</evidence>
<feature type="domain" description="Cyclin C-terminal" evidence="4">
    <location>
        <begin position="297"/>
        <end position="411"/>
    </location>
</feature>
<evidence type="ECO:0000313" key="6">
    <source>
        <dbReference type="Proteomes" id="UP000077521"/>
    </source>
</evidence>
<gene>
    <name evidence="5" type="ORF">A4X13_0g4773</name>
</gene>
<keyword evidence="6" id="KW-1185">Reference proteome</keyword>
<dbReference type="Proteomes" id="UP000077521">
    <property type="component" value="Unassembled WGS sequence"/>
</dbReference>
<comment type="caution">
    <text evidence="5">The sequence shown here is derived from an EMBL/GenBank/DDBJ whole genome shotgun (WGS) entry which is preliminary data.</text>
</comment>
<dbReference type="InterPro" id="IPR013763">
    <property type="entry name" value="Cyclin-like_dom"/>
</dbReference>
<evidence type="ECO:0000259" key="4">
    <source>
        <dbReference type="SMART" id="SM01332"/>
    </source>
</evidence>
<dbReference type="Gene3D" id="1.10.472.10">
    <property type="entry name" value="Cyclin-like"/>
    <property type="match status" value="2"/>
</dbReference>
<protein>
    <recommendedName>
        <fullName evidence="7">Cyclin N-terminal domain-containing protein</fullName>
    </recommendedName>
</protein>
<feature type="compositionally biased region" description="Polar residues" evidence="2">
    <location>
        <begin position="82"/>
        <end position="97"/>
    </location>
</feature>
<keyword evidence="1" id="KW-0195">Cyclin</keyword>
<evidence type="ECO:0000259" key="3">
    <source>
        <dbReference type="SMART" id="SM00385"/>
    </source>
</evidence>
<dbReference type="SUPFAM" id="SSF47954">
    <property type="entry name" value="Cyclin-like"/>
    <property type="match status" value="2"/>
</dbReference>
<feature type="region of interest" description="Disordered" evidence="2">
    <location>
        <begin position="45"/>
        <end position="118"/>
    </location>
</feature>
<dbReference type="InterPro" id="IPR036915">
    <property type="entry name" value="Cyclin-like_sf"/>
</dbReference>
<feature type="domain" description="Cyclin-like" evidence="3">
    <location>
        <begin position="202"/>
        <end position="287"/>
    </location>
</feature>
<evidence type="ECO:0000256" key="2">
    <source>
        <dbReference type="SAM" id="MobiDB-lite"/>
    </source>
</evidence>
<sequence>MASPGCTPAALSASDSCSTQFTRQSIDLHRSSSHTPYSVTGIGAGKVLPSPLPAASGQSYSGEYPTPNTYPYPASAGPAQQPIGNVPTTAVSVTITTPKRRRRRFPHLSPGFPPTPNTTAKIINEMSIPVDDTYGVHPFQLASTNFRLPLDAPPIQSAITSNALEYADELLDDIIGASNTGHPELKLLPPYPEWLKRVEALEWLLNVHISCGMASETLWLAINIFNRYLSLTTFRPAPLRPIALSALCIAGKYEENVHPKYRNLIHFLDGTIGDRADLLRAEESIIATLDFRFGRYASPIQCLWHIAMVDNGSMDPRIAGKIIIESTITEIDFVSVAPWTLAATALYLGLRVCARHWHDAYVARSGSTEDELLAGANRLLRLLRRDEYPESFVYKRYATAAHGYASASIRSWALNYDL</sequence>
<comment type="similarity">
    <text evidence="1">Belongs to the cyclin family.</text>
</comment>
<reference evidence="5" key="2">
    <citation type="journal article" date="2019" name="IMA Fungus">
        <title>Genome sequencing and comparison of five Tilletia species to identify candidate genes for the detection of regulated species infecting wheat.</title>
        <authorList>
            <person name="Nguyen H.D.T."/>
            <person name="Sultana T."/>
            <person name="Kesanakurti P."/>
            <person name="Hambleton S."/>
        </authorList>
    </citation>
    <scope>NUCLEOTIDE SEQUENCE</scope>
    <source>
        <strain evidence="5">DAOMC 236416</strain>
    </source>
</reference>
<dbReference type="PANTHER" id="PTHR10177">
    <property type="entry name" value="CYCLINS"/>
    <property type="match status" value="1"/>
</dbReference>
<dbReference type="Pfam" id="PF02984">
    <property type="entry name" value="Cyclin_C"/>
    <property type="match status" value="1"/>
</dbReference>
<evidence type="ECO:0000256" key="1">
    <source>
        <dbReference type="RuleBase" id="RU000383"/>
    </source>
</evidence>
<feature type="compositionally biased region" description="Polar residues" evidence="2">
    <location>
        <begin position="56"/>
        <end position="69"/>
    </location>
</feature>
<proteinExistence type="inferred from homology"/>
<dbReference type="SMART" id="SM00385">
    <property type="entry name" value="CYCLIN"/>
    <property type="match status" value="2"/>
</dbReference>
<evidence type="ECO:0000313" key="5">
    <source>
        <dbReference type="EMBL" id="KAE8250385.1"/>
    </source>
</evidence>
<dbReference type="EMBL" id="LWDF02000329">
    <property type="protein sequence ID" value="KAE8250385.1"/>
    <property type="molecule type" value="Genomic_DNA"/>
</dbReference>
<accession>A0A177TBM6</accession>
<feature type="domain" description="Cyclin-like" evidence="3">
    <location>
        <begin position="301"/>
        <end position="381"/>
    </location>
</feature>
<organism evidence="5 6">
    <name type="scientific">Tilletia indica</name>
    <dbReference type="NCBI Taxonomy" id="43049"/>
    <lineage>
        <taxon>Eukaryota</taxon>
        <taxon>Fungi</taxon>
        <taxon>Dikarya</taxon>
        <taxon>Basidiomycota</taxon>
        <taxon>Ustilaginomycotina</taxon>
        <taxon>Exobasidiomycetes</taxon>
        <taxon>Tilletiales</taxon>
        <taxon>Tilletiaceae</taxon>
        <taxon>Tilletia</taxon>
    </lineage>
</organism>